<dbReference type="InterPro" id="IPR005569">
    <property type="entry name" value="Arc_DNA-bd_dom"/>
</dbReference>
<evidence type="ECO:0000256" key="1">
    <source>
        <dbReference type="SAM" id="MobiDB-lite"/>
    </source>
</evidence>
<dbReference type="GO" id="GO:0006355">
    <property type="term" value="P:regulation of DNA-templated transcription"/>
    <property type="evidence" value="ECO:0007669"/>
    <property type="project" value="InterPro"/>
</dbReference>
<gene>
    <name evidence="3" type="ORF">IC63_14700</name>
</gene>
<evidence type="ECO:0000259" key="2">
    <source>
        <dbReference type="Pfam" id="PF03869"/>
    </source>
</evidence>
<evidence type="ECO:0000313" key="3">
    <source>
        <dbReference type="EMBL" id="KGJ02445.1"/>
    </source>
</evidence>
<dbReference type="Pfam" id="PF03869">
    <property type="entry name" value="Arc"/>
    <property type="match status" value="1"/>
</dbReference>
<feature type="region of interest" description="Disordered" evidence="1">
    <location>
        <begin position="24"/>
        <end position="50"/>
    </location>
</feature>
<dbReference type="InterPro" id="IPR013321">
    <property type="entry name" value="Arc_rbn_hlx_hlx"/>
</dbReference>
<keyword evidence="3" id="KW-0238">DNA-binding</keyword>
<reference evidence="3 4" key="2">
    <citation type="submission" date="2014-10" db="EMBL/GenBank/DDBJ databases">
        <title>Paracoccus sanguinis sp. nov., isolated from clinical specimens of New York State patients.</title>
        <authorList>
            <person name="Mingle L.A."/>
            <person name="Cole J.A."/>
            <person name="Lapierre P."/>
            <person name="Musser K.A."/>
        </authorList>
    </citation>
    <scope>NUCLEOTIDE SEQUENCE [LARGE SCALE GENOMIC DNA]</scope>
    <source>
        <strain evidence="3 4">HAMBI 3106</strain>
    </source>
</reference>
<dbReference type="OrthoDB" id="7924582at2"/>
<dbReference type="Proteomes" id="UP000029917">
    <property type="component" value="Unassembled WGS sequence"/>
</dbReference>
<dbReference type="GO" id="GO:0003677">
    <property type="term" value="F:DNA binding"/>
    <property type="evidence" value="ECO:0007669"/>
    <property type="project" value="UniProtKB-KW"/>
</dbReference>
<keyword evidence="4" id="KW-1185">Reference proteome</keyword>
<dbReference type="Gene3D" id="1.10.1220.10">
    <property type="entry name" value="Met repressor-like"/>
    <property type="match status" value="1"/>
</dbReference>
<dbReference type="EMBL" id="JRKS01000068">
    <property type="protein sequence ID" value="KGJ02445.1"/>
    <property type="molecule type" value="Genomic_DNA"/>
</dbReference>
<dbReference type="RefSeq" id="WP_036721505.1">
    <property type="nucleotide sequence ID" value="NZ_JRKS01000068.1"/>
</dbReference>
<feature type="domain" description="Arc-like DNA binding" evidence="2">
    <location>
        <begin position="3"/>
        <end position="46"/>
    </location>
</feature>
<comment type="caution">
    <text evidence="3">The sequence shown here is derived from an EMBL/GenBank/DDBJ whole genome shotgun (WGS) entry which is preliminary data.</text>
</comment>
<feature type="compositionally biased region" description="Basic and acidic residues" evidence="1">
    <location>
        <begin position="36"/>
        <end position="50"/>
    </location>
</feature>
<dbReference type="AlphaFoldDB" id="A0A099EVM2"/>
<dbReference type="SUPFAM" id="SSF47598">
    <property type="entry name" value="Ribbon-helix-helix"/>
    <property type="match status" value="1"/>
</dbReference>
<organism evidence="3 4">
    <name type="scientific">Paracoccus sphaerophysae</name>
    <dbReference type="NCBI Taxonomy" id="690417"/>
    <lineage>
        <taxon>Bacteria</taxon>
        <taxon>Pseudomonadati</taxon>
        <taxon>Pseudomonadota</taxon>
        <taxon>Alphaproteobacteria</taxon>
        <taxon>Rhodobacterales</taxon>
        <taxon>Paracoccaceae</taxon>
        <taxon>Paracoccus</taxon>
    </lineage>
</organism>
<dbReference type="STRING" id="690417.IC63_14700"/>
<accession>A0A099EVM2</accession>
<proteinExistence type="predicted"/>
<reference evidence="3 4" key="1">
    <citation type="submission" date="2014-09" db="EMBL/GenBank/DDBJ databases">
        <authorList>
            <person name="McGinnis J.M."/>
            <person name="Wolfgang W.J."/>
        </authorList>
    </citation>
    <scope>NUCLEOTIDE SEQUENCE [LARGE SCALE GENOMIC DNA]</scope>
    <source>
        <strain evidence="3 4">HAMBI 3106</strain>
    </source>
</reference>
<sequence length="50" mass="5724">MDDLKQLALRVPADVKAWLTEQAKRNGSSLNSEAIRAVRERMDRETQPQT</sequence>
<dbReference type="InterPro" id="IPR010985">
    <property type="entry name" value="Ribbon_hlx_hlx"/>
</dbReference>
<protein>
    <submittedName>
        <fullName evidence="3">DNA-binding protein</fullName>
    </submittedName>
</protein>
<name>A0A099EVM2_9RHOB</name>
<evidence type="ECO:0000313" key="4">
    <source>
        <dbReference type="Proteomes" id="UP000029917"/>
    </source>
</evidence>